<reference evidence="2" key="1">
    <citation type="submission" date="2020-11" db="EMBL/GenBank/DDBJ databases">
        <authorList>
            <person name="Tran Van P."/>
        </authorList>
    </citation>
    <scope>NUCLEOTIDE SEQUENCE</scope>
</reference>
<dbReference type="Proteomes" id="UP000728032">
    <property type="component" value="Unassembled WGS sequence"/>
</dbReference>
<dbReference type="EMBL" id="OC931063">
    <property type="protein sequence ID" value="CAD7658972.1"/>
    <property type="molecule type" value="Genomic_DNA"/>
</dbReference>
<evidence type="ECO:0000313" key="2">
    <source>
        <dbReference type="EMBL" id="CAD7658972.1"/>
    </source>
</evidence>
<keyword evidence="3" id="KW-1185">Reference proteome</keyword>
<evidence type="ECO:0000313" key="3">
    <source>
        <dbReference type="Proteomes" id="UP000728032"/>
    </source>
</evidence>
<sequence>MRPPLGPTHKPNIAASPKSAIKSSKKVHFPRNSNWMKEIRRYQTKPENAAESQVRNRWFRRKRWRQWSRRRYASNTTSK</sequence>
<gene>
    <name evidence="2" type="ORF">ONB1V03_LOCUS15592</name>
</gene>
<name>A0A7R9MFK6_9ACAR</name>
<dbReference type="AlphaFoldDB" id="A0A7R9MFK6"/>
<protein>
    <submittedName>
        <fullName evidence="2">Uncharacterized protein</fullName>
    </submittedName>
</protein>
<dbReference type="EMBL" id="CAJPVJ010016238">
    <property type="protein sequence ID" value="CAG2176158.1"/>
    <property type="molecule type" value="Genomic_DNA"/>
</dbReference>
<feature type="region of interest" description="Disordered" evidence="1">
    <location>
        <begin position="1"/>
        <end position="27"/>
    </location>
</feature>
<accession>A0A7R9MFK6</accession>
<proteinExistence type="predicted"/>
<organism evidence="2">
    <name type="scientific">Oppiella nova</name>
    <dbReference type="NCBI Taxonomy" id="334625"/>
    <lineage>
        <taxon>Eukaryota</taxon>
        <taxon>Metazoa</taxon>
        <taxon>Ecdysozoa</taxon>
        <taxon>Arthropoda</taxon>
        <taxon>Chelicerata</taxon>
        <taxon>Arachnida</taxon>
        <taxon>Acari</taxon>
        <taxon>Acariformes</taxon>
        <taxon>Sarcoptiformes</taxon>
        <taxon>Oribatida</taxon>
        <taxon>Brachypylina</taxon>
        <taxon>Oppioidea</taxon>
        <taxon>Oppiidae</taxon>
        <taxon>Oppiella</taxon>
    </lineage>
</organism>
<feature type="compositionally biased region" description="Low complexity" evidence="1">
    <location>
        <begin position="13"/>
        <end position="22"/>
    </location>
</feature>
<evidence type="ECO:0000256" key="1">
    <source>
        <dbReference type="SAM" id="MobiDB-lite"/>
    </source>
</evidence>